<dbReference type="PANTHER" id="PTHR10605">
    <property type="entry name" value="HEPARAN SULFATE SULFOTRANSFERASE"/>
    <property type="match status" value="1"/>
</dbReference>
<dbReference type="Gene3D" id="3.40.50.300">
    <property type="entry name" value="P-loop containing nucleotide triphosphate hydrolases"/>
    <property type="match status" value="1"/>
</dbReference>
<evidence type="ECO:0000313" key="4">
    <source>
        <dbReference type="EMBL" id="RAK51984.1"/>
    </source>
</evidence>
<dbReference type="EMBL" id="QFYQ01000002">
    <property type="protein sequence ID" value="RAK51984.1"/>
    <property type="molecule type" value="Genomic_DNA"/>
</dbReference>
<dbReference type="InterPro" id="IPR027417">
    <property type="entry name" value="P-loop_NTPase"/>
</dbReference>
<evidence type="ECO:0000259" key="3">
    <source>
        <dbReference type="Pfam" id="PF00685"/>
    </source>
</evidence>
<keyword evidence="2" id="KW-0325">Glycoprotein</keyword>
<organism evidence="4 5">
    <name type="scientific">Phenylobacterium soli</name>
    <dbReference type="NCBI Taxonomy" id="2170551"/>
    <lineage>
        <taxon>Bacteria</taxon>
        <taxon>Pseudomonadati</taxon>
        <taxon>Pseudomonadota</taxon>
        <taxon>Alphaproteobacteria</taxon>
        <taxon>Caulobacterales</taxon>
        <taxon>Caulobacteraceae</taxon>
        <taxon>Phenylobacterium</taxon>
    </lineage>
</organism>
<proteinExistence type="predicted"/>
<dbReference type="SUPFAM" id="SSF52540">
    <property type="entry name" value="P-loop containing nucleoside triphosphate hydrolases"/>
    <property type="match status" value="1"/>
</dbReference>
<evidence type="ECO:0000313" key="5">
    <source>
        <dbReference type="Proteomes" id="UP000249254"/>
    </source>
</evidence>
<evidence type="ECO:0000256" key="1">
    <source>
        <dbReference type="ARBA" id="ARBA00022679"/>
    </source>
</evidence>
<dbReference type="Pfam" id="PF00685">
    <property type="entry name" value="Sulfotransfer_1"/>
    <property type="match status" value="1"/>
</dbReference>
<comment type="caution">
    <text evidence="4">The sequence shown here is derived from an EMBL/GenBank/DDBJ whole genome shotgun (WGS) entry which is preliminary data.</text>
</comment>
<dbReference type="PANTHER" id="PTHR10605:SF56">
    <property type="entry name" value="BIFUNCTIONAL HEPARAN SULFATE N-DEACETYLASE_N-SULFOTRANSFERASE"/>
    <property type="match status" value="1"/>
</dbReference>
<accession>A0A328AF07</accession>
<dbReference type="GO" id="GO:0008146">
    <property type="term" value="F:sulfotransferase activity"/>
    <property type="evidence" value="ECO:0007669"/>
    <property type="project" value="InterPro"/>
</dbReference>
<dbReference type="OrthoDB" id="981508at2"/>
<keyword evidence="1 4" id="KW-0808">Transferase</keyword>
<gene>
    <name evidence="4" type="ORF">DJ017_19160</name>
</gene>
<dbReference type="InterPro" id="IPR000863">
    <property type="entry name" value="Sulfotransferase_dom"/>
</dbReference>
<evidence type="ECO:0000256" key="2">
    <source>
        <dbReference type="ARBA" id="ARBA00023180"/>
    </source>
</evidence>
<reference evidence="5" key="1">
    <citation type="submission" date="2018-05" db="EMBL/GenBank/DDBJ databases">
        <authorList>
            <person name="Li X."/>
        </authorList>
    </citation>
    <scope>NUCLEOTIDE SEQUENCE [LARGE SCALE GENOMIC DNA]</scope>
    <source>
        <strain evidence="5">LX32</strain>
    </source>
</reference>
<feature type="domain" description="Sulfotransferase" evidence="3">
    <location>
        <begin position="8"/>
        <end position="203"/>
    </location>
</feature>
<name>A0A328AF07_9CAUL</name>
<protein>
    <submittedName>
        <fullName evidence="4">Sulfotransferase</fullName>
    </submittedName>
</protein>
<dbReference type="AlphaFoldDB" id="A0A328AF07"/>
<keyword evidence="5" id="KW-1185">Reference proteome</keyword>
<dbReference type="Proteomes" id="UP000249254">
    <property type="component" value="Unassembled WGS sequence"/>
</dbReference>
<dbReference type="InterPro" id="IPR037359">
    <property type="entry name" value="NST/OST"/>
</dbReference>
<sequence>MMAEPRVDFIIAGVQKAGTTALFDYLAEAPEVSLSREKETHFFDDDERDWARPDYADYHALFAPPDGRPRGEATPIYLYWPNALERIRAYNPAMKLIVVLRDPVQRAWSHWRMEYARGWETQPFAWCVRQGRMRLFDSPLPDAPWGFHRAFSYVERGFYGEQMERLFGLFPKEQVLALKAETLQADPTSVLAEVRRFLSLPPATAAVEPRAVHVGREMDYGSELTDEDIVFLRRIYARDQARLASLTGIGFD</sequence>